<dbReference type="GO" id="GO:0000166">
    <property type="term" value="F:nucleotide binding"/>
    <property type="evidence" value="ECO:0007669"/>
    <property type="project" value="UniProtKB-KW"/>
</dbReference>
<feature type="transmembrane region" description="Helical" evidence="8">
    <location>
        <begin position="48"/>
        <end position="66"/>
    </location>
</feature>
<keyword evidence="2" id="KW-1003">Cell membrane</keyword>
<keyword evidence="3 8" id="KW-0812">Transmembrane</keyword>
<evidence type="ECO:0000313" key="10">
    <source>
        <dbReference type="EMBL" id="QEC66594.1"/>
    </source>
</evidence>
<evidence type="ECO:0000256" key="4">
    <source>
        <dbReference type="ARBA" id="ARBA00022741"/>
    </source>
</evidence>
<dbReference type="GO" id="GO:0051607">
    <property type="term" value="P:defense response to virus"/>
    <property type="evidence" value="ECO:0007669"/>
    <property type="project" value="UniProtKB-KW"/>
</dbReference>
<gene>
    <name evidence="10" type="ORF">FRZ67_04510</name>
</gene>
<keyword evidence="7 8" id="KW-0472">Membrane</keyword>
<dbReference type="EMBL" id="CP042435">
    <property type="protein sequence ID" value="QEC66594.1"/>
    <property type="molecule type" value="Genomic_DNA"/>
</dbReference>
<keyword evidence="4" id="KW-0547">Nucleotide-binding</keyword>
<dbReference type="Pfam" id="PF18967">
    <property type="entry name" value="PycTM"/>
    <property type="match status" value="1"/>
</dbReference>
<name>A0A5B8V5D5_9BACT</name>
<keyword evidence="11" id="KW-1185">Reference proteome</keyword>
<feature type="transmembrane region" description="Helical" evidence="8">
    <location>
        <begin position="78"/>
        <end position="97"/>
    </location>
</feature>
<dbReference type="InterPro" id="IPR043760">
    <property type="entry name" value="PycTM_dom"/>
</dbReference>
<evidence type="ECO:0000256" key="6">
    <source>
        <dbReference type="ARBA" id="ARBA00023118"/>
    </source>
</evidence>
<dbReference type="AlphaFoldDB" id="A0A5B8V5D5"/>
<evidence type="ECO:0000313" key="11">
    <source>
        <dbReference type="Proteomes" id="UP000321533"/>
    </source>
</evidence>
<evidence type="ECO:0000256" key="1">
    <source>
        <dbReference type="ARBA" id="ARBA00004236"/>
    </source>
</evidence>
<feature type="transmembrane region" description="Helical" evidence="8">
    <location>
        <begin position="170"/>
        <end position="196"/>
    </location>
</feature>
<reference evidence="10 11" key="1">
    <citation type="journal article" date="2016" name="Int. J. Syst. Evol. Microbiol.">
        <title>Panacibacter ginsenosidivorans gen. nov., sp. nov., with ginsenoside converting activity isolated from soil of a ginseng field.</title>
        <authorList>
            <person name="Siddiqi M.Z."/>
            <person name="Muhammad Shafi S."/>
            <person name="Choi K.D."/>
            <person name="Im W.T."/>
        </authorList>
    </citation>
    <scope>NUCLEOTIDE SEQUENCE [LARGE SCALE GENOMIC DNA]</scope>
    <source>
        <strain evidence="10 11">Gsoil1550</strain>
    </source>
</reference>
<evidence type="ECO:0000259" key="9">
    <source>
        <dbReference type="Pfam" id="PF18967"/>
    </source>
</evidence>
<dbReference type="OrthoDB" id="5728337at2"/>
<protein>
    <recommendedName>
        <fullName evidence="9">Pycsar effector protein domain-containing protein</fullName>
    </recommendedName>
</protein>
<evidence type="ECO:0000256" key="5">
    <source>
        <dbReference type="ARBA" id="ARBA00022989"/>
    </source>
</evidence>
<keyword evidence="5 8" id="KW-1133">Transmembrane helix</keyword>
<proteinExistence type="predicted"/>
<dbReference type="RefSeq" id="WP_147188394.1">
    <property type="nucleotide sequence ID" value="NZ_CP042435.1"/>
</dbReference>
<evidence type="ECO:0000256" key="3">
    <source>
        <dbReference type="ARBA" id="ARBA00022692"/>
    </source>
</evidence>
<evidence type="ECO:0000256" key="8">
    <source>
        <dbReference type="SAM" id="Phobius"/>
    </source>
</evidence>
<comment type="subcellular location">
    <subcellularLocation>
        <location evidence="1">Cell membrane</location>
    </subcellularLocation>
</comment>
<keyword evidence="6" id="KW-0051">Antiviral defense</keyword>
<organism evidence="10 11">
    <name type="scientific">Panacibacter ginsenosidivorans</name>
    <dbReference type="NCBI Taxonomy" id="1813871"/>
    <lineage>
        <taxon>Bacteria</taxon>
        <taxon>Pseudomonadati</taxon>
        <taxon>Bacteroidota</taxon>
        <taxon>Chitinophagia</taxon>
        <taxon>Chitinophagales</taxon>
        <taxon>Chitinophagaceae</taxon>
        <taxon>Panacibacter</taxon>
    </lineage>
</organism>
<evidence type="ECO:0000256" key="7">
    <source>
        <dbReference type="ARBA" id="ARBA00023136"/>
    </source>
</evidence>
<feature type="domain" description="Pycsar effector protein" evidence="9">
    <location>
        <begin position="34"/>
        <end position="193"/>
    </location>
</feature>
<dbReference type="Proteomes" id="UP000321533">
    <property type="component" value="Chromosome"/>
</dbReference>
<accession>A0A5B8V5D5</accession>
<dbReference type="KEGG" id="pgin:FRZ67_04510"/>
<evidence type="ECO:0000256" key="2">
    <source>
        <dbReference type="ARBA" id="ARBA00022475"/>
    </source>
</evidence>
<sequence>MDEELPEETERKIQVKNPKNLSSKQRGQLFKIAFRNYIDLVSVADKKAGLLIQVNSIVVTIGYGFFIKTTENNYLNYLPVAIIMVGSLITIFFSVLASKPRRNDLNYINAVDKEFFFFGSFDRLDSNFKNVSWDKYSNDMKQFFKGRKKEVFAELLKESFNVRKVLSKKFTYLSIAYKVFFGGLFLGMLSFIVLYYGNYILK</sequence>
<dbReference type="GO" id="GO:0005886">
    <property type="term" value="C:plasma membrane"/>
    <property type="evidence" value="ECO:0007669"/>
    <property type="project" value="UniProtKB-SubCell"/>
</dbReference>